<gene>
    <name evidence="1" type="ORF">BO82DRAFT_403344</name>
</gene>
<accession>A0A319C8T8</accession>
<protein>
    <recommendedName>
        <fullName evidence="3">Berberine/berberine-like domain-containing protein</fullName>
    </recommendedName>
</protein>
<evidence type="ECO:0000313" key="2">
    <source>
        <dbReference type="Proteomes" id="UP000248340"/>
    </source>
</evidence>
<dbReference type="STRING" id="1448315.A0A319C8T8"/>
<dbReference type="GeneID" id="37142121"/>
<organism evidence="1 2">
    <name type="scientific">Aspergillus uvarum CBS 121591</name>
    <dbReference type="NCBI Taxonomy" id="1448315"/>
    <lineage>
        <taxon>Eukaryota</taxon>
        <taxon>Fungi</taxon>
        <taxon>Dikarya</taxon>
        <taxon>Ascomycota</taxon>
        <taxon>Pezizomycotina</taxon>
        <taxon>Eurotiomycetes</taxon>
        <taxon>Eurotiomycetidae</taxon>
        <taxon>Eurotiales</taxon>
        <taxon>Aspergillaceae</taxon>
        <taxon>Aspergillus</taxon>
        <taxon>Aspergillus subgen. Circumdati</taxon>
    </lineage>
</organism>
<dbReference type="OrthoDB" id="415825at2759"/>
<proteinExistence type="predicted"/>
<sequence>MNESSCPLLEAQSKPALWNHMRVRYQRAFPVAVGQYITEIDMNNETASTRVLSDTALAKFLKIREKYDPQGLFPNYRAIVRTHAKMDKLDSRAKL</sequence>
<name>A0A319C8T8_9EURO</name>
<evidence type="ECO:0000313" key="1">
    <source>
        <dbReference type="EMBL" id="PYH80560.1"/>
    </source>
</evidence>
<keyword evidence="2" id="KW-1185">Reference proteome</keyword>
<dbReference type="VEuPathDB" id="FungiDB:BO82DRAFT_403344"/>
<dbReference type="Proteomes" id="UP000248340">
    <property type="component" value="Unassembled WGS sequence"/>
</dbReference>
<dbReference type="EMBL" id="KZ821709">
    <property type="protein sequence ID" value="PYH80560.1"/>
    <property type="molecule type" value="Genomic_DNA"/>
</dbReference>
<reference evidence="1 2" key="1">
    <citation type="submission" date="2016-12" db="EMBL/GenBank/DDBJ databases">
        <title>The genomes of Aspergillus section Nigri reveals drivers in fungal speciation.</title>
        <authorList>
            <consortium name="DOE Joint Genome Institute"/>
            <person name="Vesth T.C."/>
            <person name="Nybo J."/>
            <person name="Theobald S."/>
            <person name="Brandl J."/>
            <person name="Frisvad J.C."/>
            <person name="Nielsen K.F."/>
            <person name="Lyhne E.K."/>
            <person name="Kogle M.E."/>
            <person name="Kuo A."/>
            <person name="Riley R."/>
            <person name="Clum A."/>
            <person name="Nolan M."/>
            <person name="Lipzen A."/>
            <person name="Salamov A."/>
            <person name="Henrissat B."/>
            <person name="Wiebenga A."/>
            <person name="De Vries R.P."/>
            <person name="Grigoriev I.V."/>
            <person name="Mortensen U.H."/>
            <person name="Andersen M.R."/>
            <person name="Baker S.E."/>
        </authorList>
    </citation>
    <scope>NUCLEOTIDE SEQUENCE [LARGE SCALE GENOMIC DNA]</scope>
    <source>
        <strain evidence="1 2">CBS 121591</strain>
    </source>
</reference>
<dbReference type="RefSeq" id="XP_025490760.1">
    <property type="nucleotide sequence ID" value="XM_025639379.1"/>
</dbReference>
<evidence type="ECO:0008006" key="3">
    <source>
        <dbReference type="Google" id="ProtNLM"/>
    </source>
</evidence>
<dbReference type="AlphaFoldDB" id="A0A319C8T8"/>